<dbReference type="EMBL" id="FXAN01000053">
    <property type="protein sequence ID" value="SMG00367.1"/>
    <property type="molecule type" value="Genomic_DNA"/>
</dbReference>
<evidence type="ECO:0000256" key="1">
    <source>
        <dbReference type="SAM" id="MobiDB-lite"/>
    </source>
</evidence>
<sequence length="212" mass="22359">MPLNALLGRVAWLAGWPSTTSTDALRKPSHNFTTTNITLNHAAVLAGWPTPTAALADKGVRSTEGGIREAMRSRSPDLAAMACLSSWPTPQASDSTGGGQVKRAMGETRHGSNLNDFVLLVATNRPARLTVSGELLTGCSAGMKSGGQLNPAHSRWLMGLPVAWDECAPIKNASPRFSHAKTKAADKADSGDTETRSTPKRRRSSSSPRAST</sequence>
<name>A0A238H5J0_9BURK</name>
<dbReference type="AlphaFoldDB" id="A0A238H5J0"/>
<feature type="compositionally biased region" description="Basic and acidic residues" evidence="1">
    <location>
        <begin position="183"/>
        <end position="197"/>
    </location>
</feature>
<evidence type="ECO:0000313" key="3">
    <source>
        <dbReference type="Proteomes" id="UP000198460"/>
    </source>
</evidence>
<accession>A0A238H5J0</accession>
<protein>
    <submittedName>
        <fullName evidence="2">Macromolecule metabolism macromolecule synthesis, modification dna-replication, repair, restr./modif</fullName>
    </submittedName>
</protein>
<reference evidence="2 3" key="1">
    <citation type="submission" date="2017-04" db="EMBL/GenBank/DDBJ databases">
        <authorList>
            <person name="Afonso C.L."/>
            <person name="Miller P.J."/>
            <person name="Scott M.A."/>
            <person name="Spackman E."/>
            <person name="Goraichik I."/>
            <person name="Dimitrov K.M."/>
            <person name="Suarez D.L."/>
            <person name="Swayne D.E."/>
        </authorList>
    </citation>
    <scope>NUCLEOTIDE SEQUENCE [LARGE SCALE GENOMIC DNA]</scope>
    <source>
        <strain evidence="2">LMG 28154</strain>
    </source>
</reference>
<evidence type="ECO:0000313" key="2">
    <source>
        <dbReference type="EMBL" id="SMG00367.1"/>
    </source>
</evidence>
<gene>
    <name evidence="2" type="ORF">BSIN_3437</name>
</gene>
<organism evidence="2 3">
    <name type="scientific">Burkholderia singularis</name>
    <dbReference type="NCBI Taxonomy" id="1503053"/>
    <lineage>
        <taxon>Bacteria</taxon>
        <taxon>Pseudomonadati</taxon>
        <taxon>Pseudomonadota</taxon>
        <taxon>Betaproteobacteria</taxon>
        <taxon>Burkholderiales</taxon>
        <taxon>Burkholderiaceae</taxon>
        <taxon>Burkholderia</taxon>
        <taxon>pseudomallei group</taxon>
    </lineage>
</organism>
<proteinExistence type="predicted"/>
<feature type="region of interest" description="Disordered" evidence="1">
    <location>
        <begin position="173"/>
        <end position="212"/>
    </location>
</feature>
<dbReference type="Proteomes" id="UP000198460">
    <property type="component" value="Unassembled WGS sequence"/>
</dbReference>